<dbReference type="EMBL" id="MPUH01000442">
    <property type="protein sequence ID" value="OMJ80037.1"/>
    <property type="molecule type" value="Genomic_DNA"/>
</dbReference>
<dbReference type="Gene3D" id="1.10.287.70">
    <property type="match status" value="1"/>
</dbReference>
<dbReference type="InterPro" id="IPR018490">
    <property type="entry name" value="cNMP-bd_dom_sf"/>
</dbReference>
<comment type="caution">
    <text evidence="3">The sequence shown here is derived from an EMBL/GenBank/DDBJ whole genome shotgun (WGS) entry which is preliminary data.</text>
</comment>
<dbReference type="PROSITE" id="PS50042">
    <property type="entry name" value="CNMP_BINDING_3"/>
    <property type="match status" value="1"/>
</dbReference>
<feature type="transmembrane region" description="Helical" evidence="1">
    <location>
        <begin position="321"/>
        <end position="340"/>
    </location>
</feature>
<dbReference type="PANTHER" id="PTHR47823:SF9">
    <property type="entry name" value="CHROMOSOME UNDETERMINED SCAFFOLD_10, WHOLE GENOME SHOTGUN SEQUENCE"/>
    <property type="match status" value="1"/>
</dbReference>
<reference evidence="3 4" key="1">
    <citation type="submission" date="2016-11" db="EMBL/GenBank/DDBJ databases">
        <title>The macronuclear genome of Stentor coeruleus: a giant cell with tiny introns.</title>
        <authorList>
            <person name="Slabodnick M."/>
            <person name="Ruby J.G."/>
            <person name="Reiff S.B."/>
            <person name="Swart E.C."/>
            <person name="Gosai S."/>
            <person name="Prabakaran S."/>
            <person name="Witkowska E."/>
            <person name="Larue G.E."/>
            <person name="Fisher S."/>
            <person name="Freeman R.M."/>
            <person name="Gunawardena J."/>
            <person name="Chu W."/>
            <person name="Stover N.A."/>
            <person name="Gregory B.D."/>
            <person name="Nowacki M."/>
            <person name="Derisi J."/>
            <person name="Roy S.W."/>
            <person name="Marshall W.F."/>
            <person name="Sood P."/>
        </authorList>
    </citation>
    <scope>NUCLEOTIDE SEQUENCE [LARGE SCALE GENOMIC DNA]</scope>
    <source>
        <strain evidence="3">WM001</strain>
    </source>
</reference>
<organism evidence="3 4">
    <name type="scientific">Stentor coeruleus</name>
    <dbReference type="NCBI Taxonomy" id="5963"/>
    <lineage>
        <taxon>Eukaryota</taxon>
        <taxon>Sar</taxon>
        <taxon>Alveolata</taxon>
        <taxon>Ciliophora</taxon>
        <taxon>Postciliodesmatophora</taxon>
        <taxon>Heterotrichea</taxon>
        <taxon>Heterotrichida</taxon>
        <taxon>Stentoridae</taxon>
        <taxon>Stentor</taxon>
    </lineage>
</organism>
<keyword evidence="4" id="KW-1185">Reference proteome</keyword>
<dbReference type="InterPro" id="IPR013099">
    <property type="entry name" value="K_chnl_dom"/>
</dbReference>
<evidence type="ECO:0000259" key="2">
    <source>
        <dbReference type="PROSITE" id="PS50042"/>
    </source>
</evidence>
<gene>
    <name evidence="3" type="ORF">SteCoe_19808</name>
</gene>
<dbReference type="PANTHER" id="PTHR47823">
    <property type="entry name" value="ION_TRANS DOMAIN-CONTAINING PROTEIN"/>
    <property type="match status" value="1"/>
</dbReference>
<dbReference type="SUPFAM" id="SSF81324">
    <property type="entry name" value="Voltage-gated potassium channels"/>
    <property type="match status" value="1"/>
</dbReference>
<sequence length="635" mass="75086">MDKSFVSTIQERIRRNNIFENRINLEIKYNEFIKGDLIRSLTNTTQTEGENIFYNHQLLFEKGIPRYTHQEKNEIIYSESLLFNYQPNKPWYIISYNSKILKLFTFIINILSIYSVQESLNDLSFSLTFSGKPILQNTTWVLFIIDFLLNFFTEKICKTKSLITLKEISKFYIKSWAIFDLLSLLPLRFFGHPNAESFFKLLRIFKMKRLFEMLDIEIIAKVFIIFSNESTFRYRRFHLFLKASWDLVQVILAMAFFCFALACLWWYFSLWLDRNDVTKISFIDKYELHDRPISDQLIICMYFIMTTVLTVGYGDFSAGNFYQMGACLLILFFGTIWFTVTMTQATNNIKQLSHILYQRGELGKLKKFIANLEKVQGPMPSSFKNKIISHFNFYWKKDRLRNLAKVFSKIKTVDELLENHDPVMKNLPLPLKKDIYEYLFNDYFAHFPLYFSTNCNFKYQICQFFQPRKFPESCILLAEGCKSKEILLLSEGDVDFCYTDIGERLVSVKVFSGWNSIGDFGVLFNRPSFATYKARTDVCGMSIQKEAFVTILEKIYPKQYEILKVKVKRRTMKLIELMSKCGYDRYQDVMTEMFENSGGYRQTIKMPPLNIAKVNEVLRTGSAKLSNLEVRLRRF</sequence>
<dbReference type="Pfam" id="PF07885">
    <property type="entry name" value="Ion_trans_2"/>
    <property type="match status" value="1"/>
</dbReference>
<evidence type="ECO:0000313" key="3">
    <source>
        <dbReference type="EMBL" id="OMJ80037.1"/>
    </source>
</evidence>
<evidence type="ECO:0000256" key="1">
    <source>
        <dbReference type="SAM" id="Phobius"/>
    </source>
</evidence>
<protein>
    <recommendedName>
        <fullName evidence="2">Cyclic nucleotide-binding domain-containing protein</fullName>
    </recommendedName>
</protein>
<name>A0A1R2BTP2_9CILI</name>
<feature type="transmembrane region" description="Helical" evidence="1">
    <location>
        <begin position="91"/>
        <end position="114"/>
    </location>
</feature>
<dbReference type="Gene3D" id="2.60.120.10">
    <property type="entry name" value="Jelly Rolls"/>
    <property type="match status" value="1"/>
</dbReference>
<dbReference type="SUPFAM" id="SSF51206">
    <property type="entry name" value="cAMP-binding domain-like"/>
    <property type="match status" value="1"/>
</dbReference>
<keyword evidence="1" id="KW-0812">Transmembrane</keyword>
<proteinExistence type="predicted"/>
<dbReference type="InterPro" id="IPR000595">
    <property type="entry name" value="cNMP-bd_dom"/>
</dbReference>
<evidence type="ECO:0000313" key="4">
    <source>
        <dbReference type="Proteomes" id="UP000187209"/>
    </source>
</evidence>
<keyword evidence="1" id="KW-1133">Transmembrane helix</keyword>
<keyword evidence="1" id="KW-0472">Membrane</keyword>
<feature type="domain" description="Cyclic nucleotide-binding" evidence="2">
    <location>
        <begin position="449"/>
        <end position="552"/>
    </location>
</feature>
<feature type="transmembrane region" description="Helical" evidence="1">
    <location>
        <begin position="134"/>
        <end position="151"/>
    </location>
</feature>
<dbReference type="InterPro" id="IPR014710">
    <property type="entry name" value="RmlC-like_jellyroll"/>
</dbReference>
<feature type="transmembrane region" description="Helical" evidence="1">
    <location>
        <begin position="296"/>
        <end position="314"/>
    </location>
</feature>
<accession>A0A1R2BTP2</accession>
<dbReference type="Proteomes" id="UP000187209">
    <property type="component" value="Unassembled WGS sequence"/>
</dbReference>
<feature type="transmembrane region" description="Helical" evidence="1">
    <location>
        <begin position="247"/>
        <end position="268"/>
    </location>
</feature>
<dbReference type="OrthoDB" id="417811at2759"/>
<dbReference type="AlphaFoldDB" id="A0A1R2BTP2"/>